<sequence>VDARQQVLVEACGHALGIVIGRHQRIGVFDHVHAHDEMSVLAQHLVCRMKEVHRLFVGEVSDGRTRKETDAGMAISFFGQGQHTGEVVDLRCNHQRRVFLAQ</sequence>
<comment type="caution">
    <text evidence="1">The sequence shown here is derived from an EMBL/GenBank/DDBJ whole genome shotgun (WGS) entry which is preliminary data.</text>
</comment>
<accession>A0A699WYP3</accession>
<organism evidence="1">
    <name type="scientific">Tanacetum cinerariifolium</name>
    <name type="common">Dalmatian daisy</name>
    <name type="synonym">Chrysanthemum cinerariifolium</name>
    <dbReference type="NCBI Taxonomy" id="118510"/>
    <lineage>
        <taxon>Eukaryota</taxon>
        <taxon>Viridiplantae</taxon>
        <taxon>Streptophyta</taxon>
        <taxon>Embryophyta</taxon>
        <taxon>Tracheophyta</taxon>
        <taxon>Spermatophyta</taxon>
        <taxon>Magnoliopsida</taxon>
        <taxon>eudicotyledons</taxon>
        <taxon>Gunneridae</taxon>
        <taxon>Pentapetalae</taxon>
        <taxon>asterids</taxon>
        <taxon>campanulids</taxon>
        <taxon>Asterales</taxon>
        <taxon>Asteraceae</taxon>
        <taxon>Asteroideae</taxon>
        <taxon>Anthemideae</taxon>
        <taxon>Anthemidinae</taxon>
        <taxon>Tanacetum</taxon>
    </lineage>
</organism>
<name>A0A699WYP3_TANCI</name>
<protein>
    <submittedName>
        <fullName evidence="1">Uncharacterized protein</fullName>
    </submittedName>
</protein>
<dbReference type="AlphaFoldDB" id="A0A699WYP3"/>
<dbReference type="EMBL" id="BKCJ011784396">
    <property type="protein sequence ID" value="GFD52607.1"/>
    <property type="molecule type" value="Genomic_DNA"/>
</dbReference>
<evidence type="ECO:0000313" key="1">
    <source>
        <dbReference type="EMBL" id="GFD52607.1"/>
    </source>
</evidence>
<gene>
    <name evidence="1" type="ORF">Tci_924576</name>
</gene>
<reference evidence="1" key="1">
    <citation type="journal article" date="2019" name="Sci. Rep.">
        <title>Draft genome of Tanacetum cinerariifolium, the natural source of mosquito coil.</title>
        <authorList>
            <person name="Yamashiro T."/>
            <person name="Shiraishi A."/>
            <person name="Satake H."/>
            <person name="Nakayama K."/>
        </authorList>
    </citation>
    <scope>NUCLEOTIDE SEQUENCE</scope>
</reference>
<feature type="non-terminal residue" evidence="1">
    <location>
        <position position="1"/>
    </location>
</feature>
<proteinExistence type="predicted"/>